<dbReference type="PANTHER" id="PTHR10704:SF44">
    <property type="entry name" value="LD35051P-RELATED"/>
    <property type="match status" value="1"/>
</dbReference>
<accession>A0ABY7E296</accession>
<evidence type="ECO:0000313" key="2">
    <source>
        <dbReference type="Proteomes" id="UP001164746"/>
    </source>
</evidence>
<reference evidence="1" key="1">
    <citation type="submission" date="2022-11" db="EMBL/GenBank/DDBJ databases">
        <title>Centuries of genome instability and evolution in soft-shell clam transmissible cancer (bioRxiv).</title>
        <authorList>
            <person name="Hart S.F.M."/>
            <person name="Yonemitsu M.A."/>
            <person name="Giersch R.M."/>
            <person name="Beal B.F."/>
            <person name="Arriagada G."/>
            <person name="Davis B.W."/>
            <person name="Ostrander E.A."/>
            <person name="Goff S.P."/>
            <person name="Metzger M.J."/>
        </authorList>
    </citation>
    <scope>NUCLEOTIDE SEQUENCE</scope>
    <source>
        <strain evidence="1">MELC-2E11</strain>
        <tissue evidence="1">Siphon/mantle</tissue>
    </source>
</reference>
<dbReference type="EMBL" id="CP111016">
    <property type="protein sequence ID" value="WAR04132.1"/>
    <property type="molecule type" value="Genomic_DNA"/>
</dbReference>
<proteinExistence type="predicted"/>
<keyword evidence="2" id="KW-1185">Reference proteome</keyword>
<name>A0ABY7E296_MYAAR</name>
<gene>
    <name evidence="1" type="ORF">MAR_019501</name>
</gene>
<dbReference type="PANTHER" id="PTHR10704">
    <property type="entry name" value="CARBOHYDRATE SULFOTRANSFERASE"/>
    <property type="match status" value="1"/>
</dbReference>
<protein>
    <submittedName>
        <fullName evidence="1">CHST3-like protein</fullName>
    </submittedName>
</protein>
<dbReference type="Gene3D" id="3.40.50.300">
    <property type="entry name" value="P-loop containing nucleotide triphosphate hydrolases"/>
    <property type="match status" value="1"/>
</dbReference>
<dbReference type="InterPro" id="IPR051135">
    <property type="entry name" value="Gal/GlcNAc/GalNAc_ST"/>
</dbReference>
<dbReference type="SUPFAM" id="SSF52540">
    <property type="entry name" value="P-loop containing nucleoside triphosphate hydrolases"/>
    <property type="match status" value="1"/>
</dbReference>
<organism evidence="1 2">
    <name type="scientific">Mya arenaria</name>
    <name type="common">Soft-shell clam</name>
    <dbReference type="NCBI Taxonomy" id="6604"/>
    <lineage>
        <taxon>Eukaryota</taxon>
        <taxon>Metazoa</taxon>
        <taxon>Spiralia</taxon>
        <taxon>Lophotrochozoa</taxon>
        <taxon>Mollusca</taxon>
        <taxon>Bivalvia</taxon>
        <taxon>Autobranchia</taxon>
        <taxon>Heteroconchia</taxon>
        <taxon>Euheterodonta</taxon>
        <taxon>Imparidentia</taxon>
        <taxon>Neoheterodontei</taxon>
        <taxon>Myida</taxon>
        <taxon>Myoidea</taxon>
        <taxon>Myidae</taxon>
        <taxon>Mya</taxon>
    </lineage>
</organism>
<dbReference type="Pfam" id="PF13469">
    <property type="entry name" value="Sulfotransfer_3"/>
    <property type="match status" value="1"/>
</dbReference>
<evidence type="ECO:0000313" key="1">
    <source>
        <dbReference type="EMBL" id="WAR04132.1"/>
    </source>
</evidence>
<dbReference type="Proteomes" id="UP001164746">
    <property type="component" value="Chromosome 5"/>
</dbReference>
<sequence length="272" mass="31499">MATPDKSHRLPPLEFNSEATDEMYNWFTCDIPKLPNIALLDMFMNKGMKSAMMTDCYRDAVKKVRDSSTALLLCAKQLKSVCLNSPFRIIKTIRLELSTVSYLLDRLPNLQIIHLVRDPRATLASQAKLGMCKQSKGGQPGCTERFCKRLENDVLEEENILRKHQGRIMPVFYEDIAREPIQTSKKMYDFIGAEFTHSAEQYIFNITMAGLENDCAICTTRSNSTEHIDSWKTKMKLEFKTIVQARCNYILRRYGYKIYTQDEFINMARKTK</sequence>
<dbReference type="InterPro" id="IPR027417">
    <property type="entry name" value="P-loop_NTPase"/>
</dbReference>